<evidence type="ECO:0000256" key="1">
    <source>
        <dbReference type="ARBA" id="ARBA00022679"/>
    </source>
</evidence>
<sequence>MMNFDDKAKTWDSDPVKEERTLAVAIALRQRVPLAHDWHALEYGCGTGQLSFALQADLGRVTLADSSPGMLAVLQEKIIAAGLSHLHPLALDLMTDPPPAERYDLIYTLMTLHHVTDTHRLLKVFHGLLRPGGWLGIADLDQEDGSFHGPGFTGHMGFDRDALRSQLAEAGFARADFSTCFLMKKATDQGVREYPLFLAVATRP</sequence>
<evidence type="ECO:0000313" key="3">
    <source>
        <dbReference type="EMBL" id="KFB71232.1"/>
    </source>
</evidence>
<reference evidence="3 4" key="1">
    <citation type="submission" date="2014-02" db="EMBL/GenBank/DDBJ databases">
        <title>Expanding our view of genomic diversity in Candidatus Accumulibacter clades.</title>
        <authorList>
            <person name="Skennerton C.T."/>
            <person name="Barr J.J."/>
            <person name="Slater F.R."/>
            <person name="Bond P.L."/>
            <person name="Tyson G.W."/>
        </authorList>
    </citation>
    <scope>NUCLEOTIDE SEQUENCE [LARGE SCALE GENOMIC DNA]</scope>
    <source>
        <strain evidence="4">BA-91</strain>
    </source>
</reference>
<keyword evidence="1 3" id="KW-0808">Transferase</keyword>
<dbReference type="GO" id="GO:0032259">
    <property type="term" value="P:methylation"/>
    <property type="evidence" value="ECO:0007669"/>
    <property type="project" value="UniProtKB-KW"/>
</dbReference>
<comment type="caution">
    <text evidence="3">The sequence shown here is derived from an EMBL/GenBank/DDBJ whole genome shotgun (WGS) entry which is preliminary data.</text>
</comment>
<dbReference type="InterPro" id="IPR029063">
    <property type="entry name" value="SAM-dependent_MTases_sf"/>
</dbReference>
<dbReference type="SUPFAM" id="SSF53335">
    <property type="entry name" value="S-adenosyl-L-methionine-dependent methyltransferases"/>
    <property type="match status" value="1"/>
</dbReference>
<dbReference type="InterPro" id="IPR013217">
    <property type="entry name" value="Methyltransf_12"/>
</dbReference>
<dbReference type="EMBL" id="JDVG02000574">
    <property type="protein sequence ID" value="KFB71232.1"/>
    <property type="molecule type" value="Genomic_DNA"/>
</dbReference>
<evidence type="ECO:0000313" key="4">
    <source>
        <dbReference type="Proteomes" id="UP000020077"/>
    </source>
</evidence>
<proteinExistence type="predicted"/>
<keyword evidence="3" id="KW-0830">Ubiquinone</keyword>
<dbReference type="Gene3D" id="3.40.50.150">
    <property type="entry name" value="Vaccinia Virus protein VP39"/>
    <property type="match status" value="1"/>
</dbReference>
<dbReference type="Pfam" id="PF08242">
    <property type="entry name" value="Methyltransf_12"/>
    <property type="match status" value="1"/>
</dbReference>
<accession>A0A080LS96</accession>
<dbReference type="CDD" id="cd02440">
    <property type="entry name" value="AdoMet_MTases"/>
    <property type="match status" value="1"/>
</dbReference>
<dbReference type="PANTHER" id="PTHR43861">
    <property type="entry name" value="TRANS-ACONITATE 2-METHYLTRANSFERASE-RELATED"/>
    <property type="match status" value="1"/>
</dbReference>
<keyword evidence="3" id="KW-0489">Methyltransferase</keyword>
<dbReference type="PANTHER" id="PTHR43861:SF3">
    <property type="entry name" value="PUTATIVE (AFU_ORTHOLOGUE AFUA_2G14390)-RELATED"/>
    <property type="match status" value="1"/>
</dbReference>
<feature type="domain" description="Methyltransferase type 12" evidence="2">
    <location>
        <begin position="41"/>
        <end position="135"/>
    </location>
</feature>
<name>A0A080LS96_9PROT</name>
<dbReference type="Proteomes" id="UP000020077">
    <property type="component" value="Unassembled WGS sequence"/>
</dbReference>
<organism evidence="3 4">
    <name type="scientific">Candidatus Accumulibacter phosphatis</name>
    <dbReference type="NCBI Taxonomy" id="327160"/>
    <lineage>
        <taxon>Bacteria</taxon>
        <taxon>Pseudomonadati</taxon>
        <taxon>Pseudomonadota</taxon>
        <taxon>Betaproteobacteria</taxon>
        <taxon>Candidatus Accumulibacter</taxon>
    </lineage>
</organism>
<protein>
    <submittedName>
        <fullName evidence="3">Ubiquinone/menaquinone biosynthesis methyltransferase</fullName>
    </submittedName>
</protein>
<dbReference type="GO" id="GO:0008168">
    <property type="term" value="F:methyltransferase activity"/>
    <property type="evidence" value="ECO:0007669"/>
    <property type="project" value="UniProtKB-KW"/>
</dbReference>
<dbReference type="AlphaFoldDB" id="A0A080LS96"/>
<gene>
    <name evidence="3" type="ORF">AW09_003645</name>
</gene>
<evidence type="ECO:0000259" key="2">
    <source>
        <dbReference type="Pfam" id="PF08242"/>
    </source>
</evidence>